<dbReference type="InterPro" id="IPR006634">
    <property type="entry name" value="TLC-dom"/>
</dbReference>
<evidence type="ECO:0000259" key="7">
    <source>
        <dbReference type="PROSITE" id="PS50922"/>
    </source>
</evidence>
<keyword evidence="2 5" id="KW-0812">Transmembrane</keyword>
<evidence type="ECO:0000256" key="4">
    <source>
        <dbReference type="ARBA" id="ARBA00023136"/>
    </source>
</evidence>
<organism evidence="8 9">
    <name type="scientific">Chironomus riparius</name>
    <dbReference type="NCBI Taxonomy" id="315576"/>
    <lineage>
        <taxon>Eukaryota</taxon>
        <taxon>Metazoa</taxon>
        <taxon>Ecdysozoa</taxon>
        <taxon>Arthropoda</taxon>
        <taxon>Hexapoda</taxon>
        <taxon>Insecta</taxon>
        <taxon>Pterygota</taxon>
        <taxon>Neoptera</taxon>
        <taxon>Endopterygota</taxon>
        <taxon>Diptera</taxon>
        <taxon>Nematocera</taxon>
        <taxon>Chironomoidea</taxon>
        <taxon>Chironomidae</taxon>
        <taxon>Chironominae</taxon>
        <taxon>Chironomus</taxon>
    </lineage>
</organism>
<feature type="transmembrane region" description="Helical" evidence="6">
    <location>
        <begin position="170"/>
        <end position="191"/>
    </location>
</feature>
<proteinExistence type="predicted"/>
<dbReference type="InterPro" id="IPR042512">
    <property type="entry name" value="TLCD5"/>
</dbReference>
<accession>A0A9N9WNN2</accession>
<feature type="transmembrane region" description="Helical" evidence="6">
    <location>
        <begin position="131"/>
        <end position="149"/>
    </location>
</feature>
<name>A0A9N9WNN2_9DIPT</name>
<reference evidence="8" key="2">
    <citation type="submission" date="2022-10" db="EMBL/GenBank/DDBJ databases">
        <authorList>
            <consortium name="ENA_rothamsted_submissions"/>
            <consortium name="culmorum"/>
            <person name="King R."/>
        </authorList>
    </citation>
    <scope>NUCLEOTIDE SEQUENCE</scope>
</reference>
<dbReference type="PANTHER" id="PTHR31898">
    <property type="entry name" value="TRANSMEMBRANE PROTEIN 136"/>
    <property type="match status" value="1"/>
</dbReference>
<keyword evidence="9" id="KW-1185">Reference proteome</keyword>
<evidence type="ECO:0000313" key="8">
    <source>
        <dbReference type="EMBL" id="CAG9798990.1"/>
    </source>
</evidence>
<feature type="transmembrane region" description="Helical" evidence="6">
    <location>
        <begin position="203"/>
        <end position="226"/>
    </location>
</feature>
<keyword evidence="4 5" id="KW-0472">Membrane</keyword>
<gene>
    <name evidence="8" type="ORF">CHIRRI_LOCUS1965</name>
</gene>
<dbReference type="PANTHER" id="PTHR31898:SF1">
    <property type="entry name" value="TLC DOMAIN-CONTAINING PROTEIN 5"/>
    <property type="match status" value="1"/>
</dbReference>
<dbReference type="Pfam" id="PF03798">
    <property type="entry name" value="TRAM_LAG1_CLN8"/>
    <property type="match status" value="1"/>
</dbReference>
<protein>
    <recommendedName>
        <fullName evidence="7">TLC domain-containing protein</fullName>
    </recommendedName>
</protein>
<keyword evidence="3 6" id="KW-1133">Transmembrane helix</keyword>
<feature type="transmembrane region" description="Helical" evidence="6">
    <location>
        <begin position="18"/>
        <end position="36"/>
    </location>
</feature>
<dbReference type="AlphaFoldDB" id="A0A9N9WNN2"/>
<evidence type="ECO:0000313" key="9">
    <source>
        <dbReference type="Proteomes" id="UP001153620"/>
    </source>
</evidence>
<dbReference type="GO" id="GO:0016020">
    <property type="term" value="C:membrane"/>
    <property type="evidence" value="ECO:0007669"/>
    <property type="project" value="UniProtKB-SubCell"/>
</dbReference>
<sequence length="241" mass="28792">MTKVFYMDFTDEQRVKSTIFYMTVSFIIYLGVYKILRKKVNVSPEYEIRLLTFFHGLFCSICALHYVMLPALGYYEVKSIPFRLILSNSFGYFLLDLLWCFKHGETGAMKFHHIVTVTGLIYFSFKLTQHYYILFALGITEVTNPLLQIRWYLKFHEMRDSLAFKIIESVFIIAFFYIRVFVCTYYTYLSWTEPKYNFTGDDLFFITLGLLVGYSLSYQMFGYIMYQVKKSKNSEKVEKYE</sequence>
<feature type="domain" description="TLC" evidence="7">
    <location>
        <begin position="41"/>
        <end position="232"/>
    </location>
</feature>
<evidence type="ECO:0000256" key="5">
    <source>
        <dbReference type="PROSITE-ProRule" id="PRU00205"/>
    </source>
</evidence>
<reference evidence="8" key="1">
    <citation type="submission" date="2022-01" db="EMBL/GenBank/DDBJ databases">
        <authorList>
            <person name="King R."/>
        </authorList>
    </citation>
    <scope>NUCLEOTIDE SEQUENCE</scope>
</reference>
<comment type="subcellular location">
    <subcellularLocation>
        <location evidence="1">Membrane</location>
        <topology evidence="1">Multi-pass membrane protein</topology>
    </subcellularLocation>
</comment>
<evidence type="ECO:0000256" key="2">
    <source>
        <dbReference type="ARBA" id="ARBA00022692"/>
    </source>
</evidence>
<dbReference type="PROSITE" id="PS50922">
    <property type="entry name" value="TLC"/>
    <property type="match status" value="1"/>
</dbReference>
<evidence type="ECO:0000256" key="1">
    <source>
        <dbReference type="ARBA" id="ARBA00004141"/>
    </source>
</evidence>
<dbReference type="OrthoDB" id="506011at2759"/>
<evidence type="ECO:0000256" key="3">
    <source>
        <dbReference type="ARBA" id="ARBA00022989"/>
    </source>
</evidence>
<evidence type="ECO:0000256" key="6">
    <source>
        <dbReference type="SAM" id="Phobius"/>
    </source>
</evidence>
<dbReference type="EMBL" id="OU895877">
    <property type="protein sequence ID" value="CAG9798990.1"/>
    <property type="molecule type" value="Genomic_DNA"/>
</dbReference>
<feature type="transmembrane region" description="Helical" evidence="6">
    <location>
        <begin position="48"/>
        <end position="68"/>
    </location>
</feature>
<dbReference type="Proteomes" id="UP001153620">
    <property type="component" value="Chromosome 1"/>
</dbReference>